<dbReference type="PANTHER" id="PTHR42905">
    <property type="entry name" value="PHOSPHOENOLPYRUVATE CARBOXYLASE"/>
    <property type="match status" value="1"/>
</dbReference>
<evidence type="ECO:0000256" key="1">
    <source>
        <dbReference type="ARBA" id="ARBA00001050"/>
    </source>
</evidence>
<dbReference type="InterPro" id="IPR018523">
    <property type="entry name" value="Isocitrate_lyase_ph_CS"/>
</dbReference>
<keyword evidence="8" id="KW-1185">Reference proteome</keyword>
<dbReference type="PANTHER" id="PTHR42905:SF5">
    <property type="entry name" value="CARBOXYVINYL-CARBOXYPHOSPHONATE PHOSPHORYLMUTASE, CHLOROPLASTIC"/>
    <property type="match status" value="1"/>
</dbReference>
<evidence type="ECO:0000256" key="3">
    <source>
        <dbReference type="ARBA" id="ARBA00012260"/>
    </source>
</evidence>
<evidence type="ECO:0000256" key="4">
    <source>
        <dbReference type="ARBA" id="ARBA00044762"/>
    </source>
</evidence>
<dbReference type="GO" id="GO:0046421">
    <property type="term" value="F:methylisocitrate lyase activity"/>
    <property type="evidence" value="ECO:0007669"/>
    <property type="project" value="UniProtKB-EC"/>
</dbReference>
<sequence length="287" mass="31474">MKKTTQLKNLILDNEILVMPGAHDVLTAKVIQDVGFKAVTLGGYASTAALLGRPDGSFLTLTEMADYIGNMADAVDIPLLADGDTGHGGVLNVQRTVKKLEMLGAAGMFIEDQLFPKRCGHMEGKQVVEKEEMIAKIKAALDVRKDDDFIMMARTDALAVHGLDDAIERVNLYREAGADMVFIEAPTTKEEMIRINREVDAPTLANNIEGGKTPLLSAKELEEIGYNVVVFPVASTYAIKKAVTGLMTEIKNTGSSKGFLDNMVTFDEFNKFMGLEEMRELELSFYK</sequence>
<dbReference type="FunFam" id="3.20.20.60:FF:000009">
    <property type="entry name" value="2-methylisocitrate lyase"/>
    <property type="match status" value="1"/>
</dbReference>
<evidence type="ECO:0000256" key="5">
    <source>
        <dbReference type="ARBA" id="ARBA00057039"/>
    </source>
</evidence>
<comment type="function">
    <text evidence="5">Involved in the catabolism of short chain fatty acids (SCFA) via the 2-methylcitrate cycle I (propionate degradation route). Catalyzes the thermodynamically favored C-C bond cleavage of (2R,3S)-2-methylisocitrate to yield pyruvate and succinate via an alpha-carboxy-carbanion intermediate.</text>
</comment>
<keyword evidence="7" id="KW-0456">Lyase</keyword>
<reference evidence="8" key="1">
    <citation type="submission" date="2016-10" db="EMBL/GenBank/DDBJ databases">
        <authorList>
            <person name="Varghese N."/>
            <person name="Submissions S."/>
        </authorList>
    </citation>
    <scope>NUCLEOTIDE SEQUENCE [LARGE SCALE GENOMIC DNA]</scope>
    <source>
        <strain evidence="8">DSM 3384</strain>
    </source>
</reference>
<evidence type="ECO:0000256" key="6">
    <source>
        <dbReference type="ARBA" id="ARBA00073849"/>
    </source>
</evidence>
<accession>A0A1H2H702</accession>
<gene>
    <name evidence="7" type="ORF">SAMN04487931_10681</name>
</gene>
<comment type="catalytic activity">
    <reaction evidence="1">
        <text>(2S,3R)-3-hydroxybutane-1,2,3-tricarboxylate = pyruvate + succinate</text>
        <dbReference type="Rhea" id="RHEA:16809"/>
        <dbReference type="ChEBI" id="CHEBI:15361"/>
        <dbReference type="ChEBI" id="CHEBI:30031"/>
        <dbReference type="ChEBI" id="CHEBI:57429"/>
        <dbReference type="EC" id="4.1.3.30"/>
    </reaction>
</comment>
<dbReference type="EC" id="4.1.3.30" evidence="3"/>
<proteinExistence type="inferred from homology"/>
<dbReference type="EMBL" id="FNLL01000006">
    <property type="protein sequence ID" value="SDU27650.1"/>
    <property type="molecule type" value="Genomic_DNA"/>
</dbReference>
<evidence type="ECO:0000313" key="7">
    <source>
        <dbReference type="EMBL" id="SDU27650.1"/>
    </source>
</evidence>
<dbReference type="AlphaFoldDB" id="A0A1H2H702"/>
<organism evidence="7 8">
    <name type="scientific">Desulfobacula phenolica</name>
    <dbReference type="NCBI Taxonomy" id="90732"/>
    <lineage>
        <taxon>Bacteria</taxon>
        <taxon>Pseudomonadati</taxon>
        <taxon>Thermodesulfobacteriota</taxon>
        <taxon>Desulfobacteria</taxon>
        <taxon>Desulfobacterales</taxon>
        <taxon>Desulfobacteraceae</taxon>
        <taxon>Desulfobacula</taxon>
    </lineage>
</organism>
<protein>
    <recommendedName>
        <fullName evidence="6">2-methylisocitrate lyase</fullName>
        <ecNumber evidence="3">4.1.3.30</ecNumber>
    </recommendedName>
</protein>
<dbReference type="Pfam" id="PF13714">
    <property type="entry name" value="PEP_mutase"/>
    <property type="match status" value="1"/>
</dbReference>
<evidence type="ECO:0000256" key="2">
    <source>
        <dbReference type="ARBA" id="ARBA00009282"/>
    </source>
</evidence>
<dbReference type="InterPro" id="IPR015813">
    <property type="entry name" value="Pyrv/PenolPyrv_kinase-like_dom"/>
</dbReference>
<dbReference type="InterPro" id="IPR039556">
    <property type="entry name" value="ICL/PEPM"/>
</dbReference>
<dbReference type="CDD" id="cd00377">
    <property type="entry name" value="ICL_PEPM"/>
    <property type="match status" value="1"/>
</dbReference>
<dbReference type="Proteomes" id="UP000199608">
    <property type="component" value="Unassembled WGS sequence"/>
</dbReference>
<dbReference type="InterPro" id="IPR040442">
    <property type="entry name" value="Pyrv_kinase-like_dom_sf"/>
</dbReference>
<dbReference type="Gene3D" id="3.20.20.60">
    <property type="entry name" value="Phosphoenolpyruvate-binding domains"/>
    <property type="match status" value="1"/>
</dbReference>
<name>A0A1H2H702_9BACT</name>
<dbReference type="SUPFAM" id="SSF51621">
    <property type="entry name" value="Phosphoenolpyruvate/pyruvate domain"/>
    <property type="match status" value="1"/>
</dbReference>
<comment type="similarity">
    <text evidence="2">Belongs to the isocitrate lyase/PEP mutase superfamily. Methylisocitrate lyase family.</text>
</comment>
<comment type="subunit">
    <text evidence="4">Homotetramer; dimer of dimers.</text>
</comment>
<evidence type="ECO:0000313" key="8">
    <source>
        <dbReference type="Proteomes" id="UP000199608"/>
    </source>
</evidence>
<dbReference type="PROSITE" id="PS00161">
    <property type="entry name" value="ISOCITRATE_LYASE"/>
    <property type="match status" value="1"/>
</dbReference>
<dbReference type="RefSeq" id="WP_014958564.1">
    <property type="nucleotide sequence ID" value="NZ_FNLL01000006.1"/>
</dbReference>